<sequence length="500" mass="52022">MVAALLAAPLAPIVAGLALVTGDRSVRSVSRHTAYIVSLLATLVSLVASVLIAKDRPVLNRQWVPEIGMRLHLAVDGISVPLLLMTAAIGVLVVLHARHEQPAGGTPATFFGCLLLVIGGGIATFLVQDAISFFLAFEVVLVPMWVLIGRFGDRRDARERAHAAYTFVLYTVLGSTLMLIGILAMTFAAGTSDLAGIAAHPLPASGQTAVALILLIGLGIKVPMWPLHSWLPRAHTVAPTAGSMLLAAVLLKMGTYGVVRLVLAPLPEGVHRLAPYIGTLAVIGIIWGGLVCLVERSLKRLIAWSSVAHMGFVLLGMMSGTTIGLQAALYANIAHGVISALLFAVVGGLKHRWGDDDLDTVRRSLRDVSPRLSLVLVIGFAASMGLPGLAGFWGEVLAIFGAWNAGGDLPDGWFHVLAAGASVGAVLAAGYALRVLWVVWQGSAQGGLPPAPEPAGDARGNEWIVTAVLGAATVALGVIPIVLLHATSDAVTHLMAVAGR</sequence>
<dbReference type="GO" id="GO:0008137">
    <property type="term" value="F:NADH dehydrogenase (ubiquinone) activity"/>
    <property type="evidence" value="ECO:0007669"/>
    <property type="project" value="InterPro"/>
</dbReference>
<evidence type="ECO:0000256" key="4">
    <source>
        <dbReference type="ARBA" id="ARBA00022989"/>
    </source>
</evidence>
<keyword evidence="4 7" id="KW-1133">Transmembrane helix</keyword>
<dbReference type="InterPro" id="IPR010227">
    <property type="entry name" value="NADH_Q_OxRdtase_chainM/4"/>
</dbReference>
<feature type="transmembrane region" description="Helical" evidence="7">
    <location>
        <begin position="133"/>
        <end position="152"/>
    </location>
</feature>
<feature type="transmembrane region" description="Helical" evidence="7">
    <location>
        <begin position="6"/>
        <end position="22"/>
    </location>
</feature>
<evidence type="ECO:0000256" key="6">
    <source>
        <dbReference type="RuleBase" id="RU000320"/>
    </source>
</evidence>
<feature type="transmembrane region" description="Helical" evidence="7">
    <location>
        <begin position="164"/>
        <end position="189"/>
    </location>
</feature>
<evidence type="ECO:0000313" key="10">
    <source>
        <dbReference type="Proteomes" id="UP000559182"/>
    </source>
</evidence>
<feature type="domain" description="NADH:quinone oxidoreductase/Mrp antiporter transmembrane" evidence="8">
    <location>
        <begin position="129"/>
        <end position="406"/>
    </location>
</feature>
<comment type="caution">
    <text evidence="9">The sequence shown here is derived from an EMBL/GenBank/DDBJ whole genome shotgun (WGS) entry which is preliminary data.</text>
</comment>
<feature type="transmembrane region" description="Helical" evidence="7">
    <location>
        <begin position="234"/>
        <end position="253"/>
    </location>
</feature>
<keyword evidence="10" id="KW-1185">Reference proteome</keyword>
<evidence type="ECO:0000256" key="3">
    <source>
        <dbReference type="ARBA" id="ARBA00022692"/>
    </source>
</evidence>
<evidence type="ECO:0000256" key="5">
    <source>
        <dbReference type="ARBA" id="ARBA00023136"/>
    </source>
</evidence>
<keyword evidence="3 6" id="KW-0812">Transmembrane</keyword>
<dbReference type="GO" id="GO:0012505">
    <property type="term" value="C:endomembrane system"/>
    <property type="evidence" value="ECO:0007669"/>
    <property type="project" value="UniProtKB-SubCell"/>
</dbReference>
<feature type="transmembrane region" description="Helical" evidence="7">
    <location>
        <begin position="301"/>
        <end position="323"/>
    </location>
</feature>
<dbReference type="GO" id="GO:0042773">
    <property type="term" value="P:ATP synthesis coupled electron transport"/>
    <property type="evidence" value="ECO:0007669"/>
    <property type="project" value="InterPro"/>
</dbReference>
<feature type="transmembrane region" description="Helical" evidence="7">
    <location>
        <begin position="463"/>
        <end position="486"/>
    </location>
</feature>
<dbReference type="PANTHER" id="PTHR43507:SF1">
    <property type="entry name" value="NADH-UBIQUINONE OXIDOREDUCTASE CHAIN 4"/>
    <property type="match status" value="1"/>
</dbReference>
<evidence type="ECO:0000259" key="8">
    <source>
        <dbReference type="Pfam" id="PF00361"/>
    </source>
</evidence>
<name>A0A839NFL5_9MICO</name>
<feature type="transmembrane region" description="Helical" evidence="7">
    <location>
        <begin position="413"/>
        <end position="433"/>
    </location>
</feature>
<dbReference type="Pfam" id="PF00361">
    <property type="entry name" value="Proton_antipo_M"/>
    <property type="match status" value="1"/>
</dbReference>
<dbReference type="GO" id="GO:0003954">
    <property type="term" value="F:NADH dehydrogenase activity"/>
    <property type="evidence" value="ECO:0007669"/>
    <property type="project" value="TreeGrafter"/>
</dbReference>
<dbReference type="RefSeq" id="WP_183323137.1">
    <property type="nucleotide sequence ID" value="NZ_JACHVQ010000007.1"/>
</dbReference>
<dbReference type="PRINTS" id="PR01437">
    <property type="entry name" value="NUOXDRDTASE4"/>
</dbReference>
<feature type="transmembrane region" description="Helical" evidence="7">
    <location>
        <begin position="34"/>
        <end position="53"/>
    </location>
</feature>
<proteinExistence type="inferred from homology"/>
<dbReference type="GO" id="GO:0048039">
    <property type="term" value="F:ubiquinone binding"/>
    <property type="evidence" value="ECO:0007669"/>
    <property type="project" value="TreeGrafter"/>
</dbReference>
<dbReference type="GO" id="GO:0015990">
    <property type="term" value="P:electron transport coupled proton transport"/>
    <property type="evidence" value="ECO:0007669"/>
    <property type="project" value="TreeGrafter"/>
</dbReference>
<feature type="transmembrane region" description="Helical" evidence="7">
    <location>
        <begin position="107"/>
        <end position="127"/>
    </location>
</feature>
<feature type="transmembrane region" description="Helical" evidence="7">
    <location>
        <begin position="273"/>
        <end position="294"/>
    </location>
</feature>
<dbReference type="NCBIfam" id="TIGR01972">
    <property type="entry name" value="NDH_I_M"/>
    <property type="match status" value="1"/>
</dbReference>
<dbReference type="PANTHER" id="PTHR43507">
    <property type="entry name" value="NADH-UBIQUINONE OXIDOREDUCTASE CHAIN 4"/>
    <property type="match status" value="1"/>
</dbReference>
<dbReference type="Proteomes" id="UP000559182">
    <property type="component" value="Unassembled WGS sequence"/>
</dbReference>
<comment type="subcellular location">
    <subcellularLocation>
        <location evidence="1">Endomembrane system</location>
        <topology evidence="1">Multi-pass membrane protein</topology>
    </subcellularLocation>
    <subcellularLocation>
        <location evidence="6">Membrane</location>
        <topology evidence="6">Multi-pass membrane protein</topology>
    </subcellularLocation>
</comment>
<dbReference type="AlphaFoldDB" id="A0A839NFL5"/>
<organism evidence="9 10">
    <name type="scientific">Flexivirga oryzae</name>
    <dbReference type="NCBI Taxonomy" id="1794944"/>
    <lineage>
        <taxon>Bacteria</taxon>
        <taxon>Bacillati</taxon>
        <taxon>Actinomycetota</taxon>
        <taxon>Actinomycetes</taxon>
        <taxon>Micrococcales</taxon>
        <taxon>Dermacoccaceae</taxon>
        <taxon>Flexivirga</taxon>
    </lineage>
</organism>
<evidence type="ECO:0000256" key="2">
    <source>
        <dbReference type="ARBA" id="ARBA00009025"/>
    </source>
</evidence>
<dbReference type="GO" id="GO:0016020">
    <property type="term" value="C:membrane"/>
    <property type="evidence" value="ECO:0007669"/>
    <property type="project" value="UniProtKB-SubCell"/>
</dbReference>
<feature type="transmembrane region" description="Helical" evidence="7">
    <location>
        <begin position="329"/>
        <end position="349"/>
    </location>
</feature>
<gene>
    <name evidence="9" type="ORF">FHU39_004755</name>
</gene>
<keyword evidence="5 7" id="KW-0472">Membrane</keyword>
<dbReference type="InterPro" id="IPR003918">
    <property type="entry name" value="NADH_UbQ_OxRdtase"/>
</dbReference>
<comment type="similarity">
    <text evidence="2">Belongs to the complex I subunit 4 family.</text>
</comment>
<evidence type="ECO:0000313" key="9">
    <source>
        <dbReference type="EMBL" id="MBB2894704.1"/>
    </source>
</evidence>
<dbReference type="InterPro" id="IPR001750">
    <property type="entry name" value="ND/Mrp_TM"/>
</dbReference>
<feature type="transmembrane region" description="Helical" evidence="7">
    <location>
        <begin position="372"/>
        <end position="393"/>
    </location>
</feature>
<evidence type="ECO:0000256" key="1">
    <source>
        <dbReference type="ARBA" id="ARBA00004127"/>
    </source>
</evidence>
<accession>A0A839NFL5</accession>
<protein>
    <submittedName>
        <fullName evidence="9">NADH-quinone oxidoreductase subunit M</fullName>
    </submittedName>
</protein>
<evidence type="ECO:0000256" key="7">
    <source>
        <dbReference type="SAM" id="Phobius"/>
    </source>
</evidence>
<reference evidence="9 10" key="1">
    <citation type="submission" date="2020-08" db="EMBL/GenBank/DDBJ databases">
        <title>Sequencing the genomes of 1000 actinobacteria strains.</title>
        <authorList>
            <person name="Klenk H.-P."/>
        </authorList>
    </citation>
    <scope>NUCLEOTIDE SEQUENCE [LARGE SCALE GENOMIC DNA]</scope>
    <source>
        <strain evidence="9 10">DSM 105369</strain>
    </source>
</reference>
<dbReference type="EMBL" id="JACHVQ010000007">
    <property type="protein sequence ID" value="MBB2894704.1"/>
    <property type="molecule type" value="Genomic_DNA"/>
</dbReference>
<feature type="transmembrane region" description="Helical" evidence="7">
    <location>
        <begin position="73"/>
        <end position="95"/>
    </location>
</feature>